<dbReference type="Proteomes" id="UP001642464">
    <property type="component" value="Unassembled WGS sequence"/>
</dbReference>
<gene>
    <name evidence="1" type="ORF">SCF082_LOCUS28893</name>
</gene>
<evidence type="ECO:0000313" key="2">
    <source>
        <dbReference type="Proteomes" id="UP001642464"/>
    </source>
</evidence>
<sequence length="1130" mass="124517">MIERMVAISEAGLWGAEVCVGLASKQGGDVGEAVPEWDWRVRKLDIRGAINVYFSLLMAERYVVNVGEVDTKKSNVCPKCFGQEEKPCMCKNAGGAAGGPVLIPGAVADVGDVCAAKISAAATLVWAAVVVNYQPVTWQQLTQRMRGAENKALLLQALEMLCLQGAVQEVEREIKTERVTGVNEAVKRRRLHGSQEPKSKMKVELQMSTDMASPVGLVTRGGQEAFPKFKLQCLAAWPVNPVLDAVKAEHKRRDLRRRRWQVMKEQVPQQLGDEVKTSVAALWVLGARAAEVVAQRWEDCGLQKVPCGYRCTCGAAHKEAADCATCWLRHARATLHTAVKDMMPPSSLPDAGGQWLMEGQACPACGNTAGGWVCAGGDGHVASCEEACFFQGVWGRLRVDPGGYLSADRCHHCVHWDGAVKIKAPDAGVASVRSHLNGHRLASMHYMKRMSKFIDGTRCCREATFQGQMMARPGPQPGPFQARIRAFQRVGHRLPTGDLMQHMVQTCDERLAVAVQRDGLIRRGSVLFRSLQEDGYAVLQISGGAFLTCKVERNSECARHPNQVCFNICHYQQQWKTLGEVRGSSIICLAPRFGWQHDFTLPLSKVCWRVSDMVASVDQLLSGSKAKQEASEAKVAARCAKLLEMCRADMALDCKDFQALRQLFPVRVLWHQDGHGQLLPLQACLCAACGRGVQADGVRTPVALGLALDKLFHAVVPKVQCTACGVRRLDITSAGSRLQCPPDGLRVQVDVLQRRVVDMSLTDWLRRVYRKHWNQSALQATYVDLIGSALPYTTAAVNDNLRKIVFLYLKGGIPSARHLANIVLLSFQTHELPRLEEEVRWVCARFGAVIAVDGSSAPLQEARQYRRKQDRDHRRGDPGAALRALGLFDIPLCPTVFVRSEGRAAVAELVAFLVAQATMVDAEALPLGWVQDNTESMWATMVHVAQKLLHAHPTAMQVDYLEKRVSGFFVGIDPKHVEWRLQEALDARSADFLQAAWALRTLFSKLFNLPAEEGQWRAEGGCQAQDRDSPERDGRALFQDWLQNSKVGQSGHAGKVVFEAFLQAARGDAAALHFFRPDGTCPPRAVVSNFLAAMGCKAEQQALWAEARPEKVFPEDLDAFTAWFALPMAP</sequence>
<organism evidence="1 2">
    <name type="scientific">Durusdinium trenchii</name>
    <dbReference type="NCBI Taxonomy" id="1381693"/>
    <lineage>
        <taxon>Eukaryota</taxon>
        <taxon>Sar</taxon>
        <taxon>Alveolata</taxon>
        <taxon>Dinophyceae</taxon>
        <taxon>Suessiales</taxon>
        <taxon>Symbiodiniaceae</taxon>
        <taxon>Durusdinium</taxon>
    </lineage>
</organism>
<keyword evidence="2" id="KW-1185">Reference proteome</keyword>
<proteinExistence type="predicted"/>
<reference evidence="1 2" key="1">
    <citation type="submission" date="2024-02" db="EMBL/GenBank/DDBJ databases">
        <authorList>
            <person name="Chen Y."/>
            <person name="Shah S."/>
            <person name="Dougan E. K."/>
            <person name="Thang M."/>
            <person name="Chan C."/>
        </authorList>
    </citation>
    <scope>NUCLEOTIDE SEQUENCE [LARGE SCALE GENOMIC DNA]</scope>
</reference>
<evidence type="ECO:0000313" key="1">
    <source>
        <dbReference type="EMBL" id="CAK9052897.1"/>
    </source>
</evidence>
<accession>A0ABP0MPY5</accession>
<dbReference type="EMBL" id="CAXAMM010022991">
    <property type="protein sequence ID" value="CAK9052897.1"/>
    <property type="molecule type" value="Genomic_DNA"/>
</dbReference>
<protein>
    <submittedName>
        <fullName evidence="1">Uncharacterized protein</fullName>
    </submittedName>
</protein>
<name>A0ABP0MPY5_9DINO</name>
<comment type="caution">
    <text evidence="1">The sequence shown here is derived from an EMBL/GenBank/DDBJ whole genome shotgun (WGS) entry which is preliminary data.</text>
</comment>